<keyword evidence="3" id="KW-1185">Reference proteome</keyword>
<accession>A0ABW9YK98</accession>
<organism evidence="2 3">
    <name type="scientific">Photobacterium alginatilyticum</name>
    <dbReference type="NCBI Taxonomy" id="1775171"/>
    <lineage>
        <taxon>Bacteria</taxon>
        <taxon>Pseudomonadati</taxon>
        <taxon>Pseudomonadota</taxon>
        <taxon>Gammaproteobacteria</taxon>
        <taxon>Vibrionales</taxon>
        <taxon>Vibrionaceae</taxon>
        <taxon>Photobacterium</taxon>
    </lineage>
</organism>
<sequence length="222" mass="24380">MFKKLLFTAILATGLTGCATVNHTPLSQEKSMELTEKTIVNANYPKADFSAFTAGKAALGPIGAAAMISEGNEITEQNEIPDPAVAIANKLSDNLVKARQMKQVLNSNIATEDNVSNLLKSFSGADYVLDVKTVNWMFNYYPSDWSHYKVTYTARLRLIESASEKVVAETLCTTVQGDDENPPTQEQLLENKASLLKNYLDNGVDQCVDLLSEQVFMLKTTN</sequence>
<evidence type="ECO:0000256" key="1">
    <source>
        <dbReference type="SAM" id="SignalP"/>
    </source>
</evidence>
<evidence type="ECO:0008006" key="4">
    <source>
        <dbReference type="Google" id="ProtNLM"/>
    </source>
</evidence>
<comment type="caution">
    <text evidence="2">The sequence shown here is derived from an EMBL/GenBank/DDBJ whole genome shotgun (WGS) entry which is preliminary data.</text>
</comment>
<keyword evidence="1" id="KW-0732">Signal</keyword>
<dbReference type="PROSITE" id="PS51257">
    <property type="entry name" value="PROKAR_LIPOPROTEIN"/>
    <property type="match status" value="1"/>
</dbReference>
<evidence type="ECO:0000313" key="2">
    <source>
        <dbReference type="EMBL" id="NBI54264.1"/>
    </source>
</evidence>
<proteinExistence type="predicted"/>
<dbReference type="Proteomes" id="UP000738517">
    <property type="component" value="Unassembled WGS sequence"/>
</dbReference>
<feature type="signal peptide" evidence="1">
    <location>
        <begin position="1"/>
        <end position="19"/>
    </location>
</feature>
<dbReference type="RefSeq" id="WP_160653935.1">
    <property type="nucleotide sequence ID" value="NZ_RSEJ01000018.1"/>
</dbReference>
<dbReference type="EMBL" id="RSEJ01000018">
    <property type="protein sequence ID" value="NBI54264.1"/>
    <property type="molecule type" value="Genomic_DNA"/>
</dbReference>
<gene>
    <name evidence="2" type="ORF">EIZ48_17090</name>
</gene>
<protein>
    <recommendedName>
        <fullName evidence="4">Lipoprotein</fullName>
    </recommendedName>
</protein>
<reference evidence="2 3" key="1">
    <citation type="journal article" date="2017" name="Int. J. Syst. Evol. Microbiol.">
        <title>Photobacterium alginatilyticum sp. nov., a marine bacterium isolated from bottom seawater.</title>
        <authorList>
            <person name="Wang X."/>
            <person name="Wang Y."/>
            <person name="Yang X."/>
            <person name="Sun H."/>
            <person name="Li B."/>
            <person name="Zhang X.H."/>
        </authorList>
    </citation>
    <scope>NUCLEOTIDE SEQUENCE [LARGE SCALE GENOMIC DNA]</scope>
    <source>
        <strain evidence="2 3">P03D4</strain>
    </source>
</reference>
<feature type="chain" id="PRO_5045184895" description="Lipoprotein" evidence="1">
    <location>
        <begin position="20"/>
        <end position="222"/>
    </location>
</feature>
<name>A0ABW9YK98_9GAMM</name>
<evidence type="ECO:0000313" key="3">
    <source>
        <dbReference type="Proteomes" id="UP000738517"/>
    </source>
</evidence>